<feature type="compositionally biased region" description="Basic and acidic residues" evidence="1">
    <location>
        <begin position="281"/>
        <end position="290"/>
    </location>
</feature>
<feature type="region of interest" description="Disordered" evidence="1">
    <location>
        <begin position="83"/>
        <end position="109"/>
    </location>
</feature>
<dbReference type="EMBL" id="OD566102">
    <property type="protein sequence ID" value="CAD7443352.1"/>
    <property type="molecule type" value="Genomic_DNA"/>
</dbReference>
<feature type="compositionally biased region" description="Basic and acidic residues" evidence="1">
    <location>
        <begin position="253"/>
        <end position="266"/>
    </location>
</feature>
<protein>
    <submittedName>
        <fullName evidence="2">Uncharacterized protein</fullName>
    </submittedName>
</protein>
<gene>
    <name evidence="2" type="ORF">TBIB3V08_LOCUS5761</name>
</gene>
<reference evidence="2" key="1">
    <citation type="submission" date="2020-11" db="EMBL/GenBank/DDBJ databases">
        <authorList>
            <person name="Tran Van P."/>
        </authorList>
    </citation>
    <scope>NUCLEOTIDE SEQUENCE</scope>
</reference>
<sequence length="290" mass="33549">MSSYDSSICDSSIPYRPRQLRKLKIVTYLENMDDEPSPNGTLILNRPKKNKHKRSEDVDSSLSTSMNDDSLFSKASVHRKPVLGKTLSRRTNLPHSDDSQESDDSSSSICSLERRRLKNIQENKEFLKSLGITQIVEEISNRLEEKKYAEKKKRANRAKRPKVEVKATALAVTNKIMKNYVQEVGTTEIVVSDDDLQALGGVKLLKTMRALAWRVNRETRRFLRLFCHESTGFTPLELLKDIRPKRRLEELFEFPQRREKDNKTKEATSSYEENEEVSLSRQKDQEANEL</sequence>
<accession>A0A7R9EZK1</accession>
<feature type="region of interest" description="Disordered" evidence="1">
    <location>
        <begin position="253"/>
        <end position="290"/>
    </location>
</feature>
<feature type="region of interest" description="Disordered" evidence="1">
    <location>
        <begin position="32"/>
        <end position="68"/>
    </location>
</feature>
<evidence type="ECO:0000256" key="1">
    <source>
        <dbReference type="SAM" id="MobiDB-lite"/>
    </source>
</evidence>
<evidence type="ECO:0000313" key="2">
    <source>
        <dbReference type="EMBL" id="CAD7443352.1"/>
    </source>
</evidence>
<dbReference type="AlphaFoldDB" id="A0A7R9EZK1"/>
<name>A0A7R9EZK1_9NEOP</name>
<proteinExistence type="predicted"/>
<organism evidence="2">
    <name type="scientific">Timema bartmani</name>
    <dbReference type="NCBI Taxonomy" id="61472"/>
    <lineage>
        <taxon>Eukaryota</taxon>
        <taxon>Metazoa</taxon>
        <taxon>Ecdysozoa</taxon>
        <taxon>Arthropoda</taxon>
        <taxon>Hexapoda</taxon>
        <taxon>Insecta</taxon>
        <taxon>Pterygota</taxon>
        <taxon>Neoptera</taxon>
        <taxon>Polyneoptera</taxon>
        <taxon>Phasmatodea</taxon>
        <taxon>Timematodea</taxon>
        <taxon>Timematoidea</taxon>
        <taxon>Timematidae</taxon>
        <taxon>Timema</taxon>
    </lineage>
</organism>